<sequence>MAFRIEFFVNDIEKSVVFYQNILRLKLLQQGENSASFISDESHLLLTSFDVLEDNHYFKKHNFAKLGGGVEFIIITDQVEELYKSIKQKKPNSIESDLKQQTWGMVDFRVIDPDGYYIRVSSKRK</sequence>
<evidence type="ECO:0000313" key="2">
    <source>
        <dbReference type="EMBL" id="KQL21190.1"/>
    </source>
</evidence>
<organism evidence="2 3">
    <name type="scientific">Cytobacillus solani</name>
    <dbReference type="NCBI Taxonomy" id="1637975"/>
    <lineage>
        <taxon>Bacteria</taxon>
        <taxon>Bacillati</taxon>
        <taxon>Bacillota</taxon>
        <taxon>Bacilli</taxon>
        <taxon>Bacillales</taxon>
        <taxon>Bacillaceae</taxon>
        <taxon>Cytobacillus</taxon>
    </lineage>
</organism>
<dbReference type="InterPro" id="IPR029068">
    <property type="entry name" value="Glyas_Bleomycin-R_OHBP_Dase"/>
</dbReference>
<evidence type="ECO:0000259" key="1">
    <source>
        <dbReference type="PROSITE" id="PS51819"/>
    </source>
</evidence>
<dbReference type="Proteomes" id="UP000050996">
    <property type="component" value="Unassembled WGS sequence"/>
</dbReference>
<dbReference type="AlphaFoldDB" id="A0A0Q3QTY8"/>
<proteinExistence type="predicted"/>
<feature type="domain" description="VOC" evidence="1">
    <location>
        <begin position="1"/>
        <end position="123"/>
    </location>
</feature>
<dbReference type="STRING" id="1637975.AN957_23200"/>
<reference evidence="2 3" key="1">
    <citation type="submission" date="2015-09" db="EMBL/GenBank/DDBJ databases">
        <title>Genome sequencing project for genomic taxonomy and phylogenomics of Bacillus-like bacteria.</title>
        <authorList>
            <person name="Liu B."/>
            <person name="Wang J."/>
            <person name="Zhu Y."/>
            <person name="Liu G."/>
            <person name="Chen Q."/>
            <person name="Chen Z."/>
            <person name="Lan J."/>
            <person name="Che J."/>
            <person name="Ge C."/>
            <person name="Shi H."/>
            <person name="Pan Z."/>
            <person name="Liu X."/>
        </authorList>
    </citation>
    <scope>NUCLEOTIDE SEQUENCE [LARGE SCALE GENOMIC DNA]</scope>
    <source>
        <strain evidence="2 3">FJAT-18043</strain>
    </source>
</reference>
<keyword evidence="3" id="KW-1185">Reference proteome</keyword>
<protein>
    <recommendedName>
        <fullName evidence="1">VOC domain-containing protein</fullName>
    </recommendedName>
</protein>
<name>A0A0Q3QTY8_9BACI</name>
<dbReference type="SUPFAM" id="SSF54593">
    <property type="entry name" value="Glyoxalase/Bleomycin resistance protein/Dihydroxybiphenyl dioxygenase"/>
    <property type="match status" value="1"/>
</dbReference>
<dbReference type="PATRIC" id="fig|1637975.4.peg.4642"/>
<dbReference type="EMBL" id="LJIX01000006">
    <property type="protein sequence ID" value="KQL21190.1"/>
    <property type="molecule type" value="Genomic_DNA"/>
</dbReference>
<accession>A0A0Q3QTY8</accession>
<comment type="caution">
    <text evidence="2">The sequence shown here is derived from an EMBL/GenBank/DDBJ whole genome shotgun (WGS) entry which is preliminary data.</text>
</comment>
<dbReference type="PROSITE" id="PS51819">
    <property type="entry name" value="VOC"/>
    <property type="match status" value="1"/>
</dbReference>
<gene>
    <name evidence="2" type="ORF">AN957_23200</name>
</gene>
<dbReference type="Pfam" id="PF00903">
    <property type="entry name" value="Glyoxalase"/>
    <property type="match status" value="1"/>
</dbReference>
<dbReference type="Gene3D" id="3.10.180.10">
    <property type="entry name" value="2,3-Dihydroxybiphenyl 1,2-Dioxygenase, domain 1"/>
    <property type="match status" value="1"/>
</dbReference>
<dbReference type="InterPro" id="IPR037523">
    <property type="entry name" value="VOC_core"/>
</dbReference>
<dbReference type="InterPro" id="IPR004360">
    <property type="entry name" value="Glyas_Fos-R_dOase_dom"/>
</dbReference>
<evidence type="ECO:0000313" key="3">
    <source>
        <dbReference type="Proteomes" id="UP000050996"/>
    </source>
</evidence>
<dbReference type="RefSeq" id="WP_053477679.1">
    <property type="nucleotide sequence ID" value="NZ_CP085712.1"/>
</dbReference>